<dbReference type="Gene3D" id="3.90.245.10">
    <property type="entry name" value="Ribonucleoside hydrolase-like"/>
    <property type="match status" value="1"/>
</dbReference>
<dbReference type="InterPro" id="IPR036452">
    <property type="entry name" value="Ribo_hydro-like"/>
</dbReference>
<protein>
    <submittedName>
        <fullName evidence="4">DUF1593 domain-containing protein</fullName>
    </submittedName>
</protein>
<dbReference type="Gene3D" id="2.60.40.10">
    <property type="entry name" value="Immunoglobulins"/>
    <property type="match status" value="1"/>
</dbReference>
<gene>
    <name evidence="4" type="ORF">ACFOOI_18490</name>
</gene>
<proteinExistence type="predicted"/>
<keyword evidence="1" id="KW-0732">Signal</keyword>
<dbReference type="InterPro" id="IPR011483">
    <property type="entry name" value="Sde182_NH-like"/>
</dbReference>
<accession>A0ABV7Z0L1</accession>
<feature type="domain" description="Cellulose-binding Sde182 nucleoside hydrolase-like" evidence="2">
    <location>
        <begin position="29"/>
        <end position="344"/>
    </location>
</feature>
<keyword evidence="5" id="KW-1185">Reference proteome</keyword>
<organism evidence="4 5">
    <name type="scientific">Lacihabitans lacunae</name>
    <dbReference type="NCBI Taxonomy" id="1028214"/>
    <lineage>
        <taxon>Bacteria</taxon>
        <taxon>Pseudomonadati</taxon>
        <taxon>Bacteroidota</taxon>
        <taxon>Cytophagia</taxon>
        <taxon>Cytophagales</taxon>
        <taxon>Leadbetterellaceae</taxon>
        <taxon>Lacihabitans</taxon>
    </lineage>
</organism>
<evidence type="ECO:0000313" key="4">
    <source>
        <dbReference type="EMBL" id="MFC3812657.1"/>
    </source>
</evidence>
<comment type="caution">
    <text evidence="4">The sequence shown here is derived from an EMBL/GenBank/DDBJ whole genome shotgun (WGS) entry which is preliminary data.</text>
</comment>
<sequence>MKNLLLAVLASCFLWACVNSEPIKRAKPRTIITTDGEIDDVDSFVRMLLYANEFKIEGLVYSSSMWHYKGDGKGTTFVSEMEMTKQIYPKPRTDLRWAGVNWIQDLLKAYAEVYPSLSKNGEGFPSAEELGGLVKVGNIDFEGEMAIDTEGSNWIKEKLLDSDYSPIYLQAWGGTNTIARALKSIEETYSGKENWKEIYKKVSEKAIIYTIMDQDATYKNYVAKAWPDIKVLYNSNQFFVLAYPWKSVMPKDLQKYFDGKFMGENIINDHGPLMKMYYSYGDGQKQTGDEEHIHGDPNKMTNAQWGSFVKYDFISEGDSPAYLHLIDVGLMNLDHPDYGGWGGRLVQSKTNPNRWEDGVTAADYNPQKDTLDLAYAQLRWLAAIQNDFAARADWCVKPFEECNHPPVVAAKAMTFRSAIAGETVNFGVNATDPDGDKMKIRFWEYREAGKNSSAVAVSYHEDLASVKIPETAKAGDTYHIICEVEDEGKPALTRYARWVFTVN</sequence>
<dbReference type="Proteomes" id="UP001595616">
    <property type="component" value="Unassembled WGS sequence"/>
</dbReference>
<dbReference type="InterPro" id="IPR013783">
    <property type="entry name" value="Ig-like_fold"/>
</dbReference>
<name>A0ABV7Z0L1_9BACT</name>
<feature type="signal peptide" evidence="1">
    <location>
        <begin position="1"/>
        <end position="16"/>
    </location>
</feature>
<evidence type="ECO:0000313" key="5">
    <source>
        <dbReference type="Proteomes" id="UP001595616"/>
    </source>
</evidence>
<evidence type="ECO:0000256" key="1">
    <source>
        <dbReference type="SAM" id="SignalP"/>
    </source>
</evidence>
<dbReference type="Pfam" id="PF21027">
    <property type="entry name" value="Sde0182_C"/>
    <property type="match status" value="1"/>
</dbReference>
<evidence type="ECO:0000259" key="2">
    <source>
        <dbReference type="Pfam" id="PF07632"/>
    </source>
</evidence>
<evidence type="ECO:0000259" key="3">
    <source>
        <dbReference type="Pfam" id="PF21027"/>
    </source>
</evidence>
<reference evidence="5" key="1">
    <citation type="journal article" date="2019" name="Int. J. Syst. Evol. Microbiol.">
        <title>The Global Catalogue of Microorganisms (GCM) 10K type strain sequencing project: providing services to taxonomists for standard genome sequencing and annotation.</title>
        <authorList>
            <consortium name="The Broad Institute Genomics Platform"/>
            <consortium name="The Broad Institute Genome Sequencing Center for Infectious Disease"/>
            <person name="Wu L."/>
            <person name="Ma J."/>
        </authorList>
    </citation>
    <scope>NUCLEOTIDE SEQUENCE [LARGE SCALE GENOMIC DNA]</scope>
    <source>
        <strain evidence="5">CECT 7956</strain>
    </source>
</reference>
<feature type="domain" description="Cellulose-binding Sde182 C-terminal" evidence="3">
    <location>
        <begin position="427"/>
        <end position="502"/>
    </location>
</feature>
<dbReference type="RefSeq" id="WP_379839546.1">
    <property type="nucleotide sequence ID" value="NZ_JBHRYQ010000001.1"/>
</dbReference>
<dbReference type="InterPro" id="IPR048527">
    <property type="entry name" value="Sde182_C"/>
</dbReference>
<dbReference type="EMBL" id="JBHRYQ010000001">
    <property type="protein sequence ID" value="MFC3812657.1"/>
    <property type="molecule type" value="Genomic_DNA"/>
</dbReference>
<dbReference type="Pfam" id="PF07632">
    <property type="entry name" value="Sde182_NH-like"/>
    <property type="match status" value="1"/>
</dbReference>
<feature type="chain" id="PRO_5045534370" evidence="1">
    <location>
        <begin position="17"/>
        <end position="503"/>
    </location>
</feature>